<evidence type="ECO:0000256" key="1">
    <source>
        <dbReference type="ARBA" id="ARBA00023157"/>
    </source>
</evidence>
<dbReference type="PRINTS" id="PR00014">
    <property type="entry name" value="FNTYPEIII"/>
</dbReference>
<keyword evidence="3" id="KW-0472">Membrane</keyword>
<feature type="transmembrane region" description="Helical" evidence="3">
    <location>
        <begin position="551"/>
        <end position="573"/>
    </location>
</feature>
<keyword evidence="3" id="KW-0812">Transmembrane</keyword>
<evidence type="ECO:0000256" key="3">
    <source>
        <dbReference type="SAM" id="Phobius"/>
    </source>
</evidence>
<feature type="compositionally biased region" description="Pro residues" evidence="2">
    <location>
        <begin position="638"/>
        <end position="649"/>
    </location>
</feature>
<dbReference type="Proteomes" id="UP000079169">
    <property type="component" value="Unplaced"/>
</dbReference>
<proteinExistence type="predicted"/>
<dbReference type="GeneID" id="103504910"/>
<keyword evidence="5" id="KW-1185">Reference proteome</keyword>
<dbReference type="FunFam" id="2.60.40.10:FF:001849">
    <property type="entry name" value="Sidekick, isoform B"/>
    <property type="match status" value="1"/>
</dbReference>
<feature type="domain" description="Fibronectin type-III" evidence="4">
    <location>
        <begin position="28"/>
        <end position="121"/>
    </location>
</feature>
<feature type="domain" description="Fibronectin type-III" evidence="4">
    <location>
        <begin position="126"/>
        <end position="228"/>
    </location>
</feature>
<dbReference type="STRING" id="121845.A0A1S4ET54"/>
<feature type="region of interest" description="Disordered" evidence="2">
    <location>
        <begin position="632"/>
        <end position="755"/>
    </location>
</feature>
<accession>A0A1S4ET54</accession>
<dbReference type="PaxDb" id="121845-A0A1S4ET54"/>
<feature type="compositionally biased region" description="Low complexity" evidence="2">
    <location>
        <begin position="680"/>
        <end position="690"/>
    </location>
</feature>
<dbReference type="PANTHER" id="PTHR44170">
    <property type="entry name" value="PROTEIN SIDEKICK"/>
    <property type="match status" value="1"/>
</dbReference>
<gene>
    <name evidence="6" type="primary">LOC103504910</name>
</gene>
<dbReference type="CDD" id="cd00063">
    <property type="entry name" value="FN3"/>
    <property type="match status" value="5"/>
</dbReference>
<dbReference type="PROSITE" id="PS50853">
    <property type="entry name" value="FN3"/>
    <property type="match status" value="5"/>
</dbReference>
<name>A0A1S4ET54_DIACI</name>
<dbReference type="InterPro" id="IPR013783">
    <property type="entry name" value="Ig-like_fold"/>
</dbReference>
<dbReference type="SMART" id="SM00060">
    <property type="entry name" value="FN3"/>
    <property type="match status" value="5"/>
</dbReference>
<dbReference type="KEGG" id="dci:103504910"/>
<dbReference type="GO" id="GO:0098609">
    <property type="term" value="P:cell-cell adhesion"/>
    <property type="evidence" value="ECO:0007669"/>
    <property type="project" value="TreeGrafter"/>
</dbReference>
<dbReference type="RefSeq" id="XP_017305380.1">
    <property type="nucleotide sequence ID" value="XM_017449891.2"/>
</dbReference>
<dbReference type="InterPro" id="IPR036116">
    <property type="entry name" value="FN3_sf"/>
</dbReference>
<dbReference type="AlphaFoldDB" id="A0A1S4ET54"/>
<dbReference type="OMA" id="THPMANN"/>
<evidence type="ECO:0000313" key="5">
    <source>
        <dbReference type="Proteomes" id="UP000079169"/>
    </source>
</evidence>
<evidence type="ECO:0000313" key="6">
    <source>
        <dbReference type="RefSeq" id="XP_017305380.1"/>
    </source>
</evidence>
<dbReference type="Gene3D" id="2.60.40.10">
    <property type="entry name" value="Immunoglobulins"/>
    <property type="match status" value="5"/>
</dbReference>
<keyword evidence="1" id="KW-1015">Disulfide bond</keyword>
<dbReference type="PANTHER" id="PTHR44170:SF46">
    <property type="entry name" value="PROTEIN SIDEKICK"/>
    <property type="match status" value="1"/>
</dbReference>
<feature type="domain" description="Fibronectin type-III" evidence="4">
    <location>
        <begin position="233"/>
        <end position="335"/>
    </location>
</feature>
<dbReference type="Pfam" id="PF00041">
    <property type="entry name" value="fn3"/>
    <property type="match status" value="5"/>
</dbReference>
<reference evidence="6" key="1">
    <citation type="submission" date="2025-08" db="UniProtKB">
        <authorList>
            <consortium name="RefSeq"/>
        </authorList>
    </citation>
    <scope>IDENTIFICATION</scope>
</reference>
<evidence type="ECO:0000259" key="4">
    <source>
        <dbReference type="PROSITE" id="PS50853"/>
    </source>
</evidence>
<organism evidence="5 6">
    <name type="scientific">Diaphorina citri</name>
    <name type="common">Asian citrus psyllid</name>
    <dbReference type="NCBI Taxonomy" id="121845"/>
    <lineage>
        <taxon>Eukaryota</taxon>
        <taxon>Metazoa</taxon>
        <taxon>Ecdysozoa</taxon>
        <taxon>Arthropoda</taxon>
        <taxon>Hexapoda</taxon>
        <taxon>Insecta</taxon>
        <taxon>Pterygota</taxon>
        <taxon>Neoptera</taxon>
        <taxon>Paraneoptera</taxon>
        <taxon>Hemiptera</taxon>
        <taxon>Sternorrhyncha</taxon>
        <taxon>Psylloidea</taxon>
        <taxon>Psyllidae</taxon>
        <taxon>Diaphorininae</taxon>
        <taxon>Diaphorina</taxon>
    </lineage>
</organism>
<feature type="domain" description="Fibronectin type-III" evidence="4">
    <location>
        <begin position="434"/>
        <end position="533"/>
    </location>
</feature>
<dbReference type="InterPro" id="IPR003961">
    <property type="entry name" value="FN3_dom"/>
</dbReference>
<keyword evidence="3" id="KW-1133">Transmembrane helix</keyword>
<feature type="domain" description="Fibronectin type-III" evidence="4">
    <location>
        <begin position="339"/>
        <end position="432"/>
    </location>
</feature>
<dbReference type="SUPFAM" id="SSF49265">
    <property type="entry name" value="Fibronectin type III"/>
    <property type="match status" value="4"/>
</dbReference>
<protein>
    <submittedName>
        <fullName evidence="6">Protein sidekick</fullName>
    </submittedName>
</protein>
<evidence type="ECO:0000256" key="2">
    <source>
        <dbReference type="SAM" id="MobiDB-lite"/>
    </source>
</evidence>
<feature type="compositionally biased region" description="Basic and acidic residues" evidence="2">
    <location>
        <begin position="656"/>
        <end position="666"/>
    </location>
</feature>
<sequence length="755" mass="82906">MTAFNDVGSSVASAVAVEGTRESVPSLGPSNVTANATSSTTIVVKWGEVPFEHRNGQIEGFKVLYGPVSRSATVNTIGSSVQVKDIPNNATFTTTLSIQATNDIGASGWSAESAQVRTLSAAPSKAVSGVKVVPITTTSVRVTWDPLPIQHWSGDHSTGGYRVLFQPVSDFPTPLQQTPKQDVLGIEVSQIILSDLSKDHNYEILVVGFNSQGIGPTSPPIPVYVGEAVPTGEPQHVEAASISPTEVRLKWTPPVQSQQNGDLLGYKIFYLVTESVNEVNSEDLVEELEVVPASYTSHSLVFLDKYTQYRIQILAFNPAGDGPRSSPITVKTMQGLPGLVGELKFTEITMSSLRVSWDPPKKKNGELLGYLVTYETAEQNEKFSKQVKQKVTEAELTVQGLEEEVTYTFSVRAQTLDYGPPVKGNVTTGPQEGSPAQPKLLSLAKTVASVEMHWANGATGKGPILGYYIQCKRKDDTRWTTVIRTSNGPLEEFSVSYQNLLPSTSYIFRVIAYNTFGISYPVYSDDNVLTPSKLYLEYGYLQMKPFYRQTWFMVALAASSIIVIIMVVAILCVKSKSYKYKQEAQKTLEESMAMDIDDRQQLAMELYRSRHATGWGTLNSAGSTRVGTLETLGRKTPHLPPGKSPPRPSPACVAYHSDEESLKCYDENPDDSSVTEKPSEISSSESQGSESENESVRSDPHSFVNHYANVNDTLRQSWKRQKPKRNYSSYTDSEPEGKKRVRCFSPPNASHSRIN</sequence>